<keyword evidence="1" id="KW-0805">Transcription regulation</keyword>
<dbReference type="PROSITE" id="PS50977">
    <property type="entry name" value="HTH_TETR_2"/>
    <property type="match status" value="1"/>
</dbReference>
<dbReference type="Pfam" id="PF00440">
    <property type="entry name" value="TetR_N"/>
    <property type="match status" value="1"/>
</dbReference>
<dbReference type="PRINTS" id="PR00455">
    <property type="entry name" value="HTHTETR"/>
</dbReference>
<proteinExistence type="predicted"/>
<dbReference type="Proteomes" id="UP001500618">
    <property type="component" value="Unassembled WGS sequence"/>
</dbReference>
<accession>A0ABN2GNT2</accession>
<gene>
    <name evidence="6" type="ORF">GCM10009765_24690</name>
</gene>
<comment type="caution">
    <text evidence="6">The sequence shown here is derived from an EMBL/GenBank/DDBJ whole genome shotgun (WGS) entry which is preliminary data.</text>
</comment>
<keyword evidence="3" id="KW-0804">Transcription</keyword>
<feature type="DNA-binding region" description="H-T-H motif" evidence="4">
    <location>
        <begin position="36"/>
        <end position="55"/>
    </location>
</feature>
<dbReference type="PANTHER" id="PTHR30055">
    <property type="entry name" value="HTH-TYPE TRANSCRIPTIONAL REGULATOR RUTR"/>
    <property type="match status" value="1"/>
</dbReference>
<evidence type="ECO:0000313" key="7">
    <source>
        <dbReference type="Proteomes" id="UP001500618"/>
    </source>
</evidence>
<dbReference type="InterPro" id="IPR009057">
    <property type="entry name" value="Homeodomain-like_sf"/>
</dbReference>
<protein>
    <submittedName>
        <fullName evidence="6">TetR/AcrR family transcriptional regulator</fullName>
    </submittedName>
</protein>
<evidence type="ECO:0000313" key="6">
    <source>
        <dbReference type="EMBL" id="GAA1674355.1"/>
    </source>
</evidence>
<evidence type="ECO:0000259" key="5">
    <source>
        <dbReference type="PROSITE" id="PS50977"/>
    </source>
</evidence>
<name>A0ABN2GNT2_9ACTN</name>
<reference evidence="6 7" key="1">
    <citation type="journal article" date="2019" name="Int. J. Syst. Evol. Microbiol.">
        <title>The Global Catalogue of Microorganisms (GCM) 10K type strain sequencing project: providing services to taxonomists for standard genome sequencing and annotation.</title>
        <authorList>
            <consortium name="The Broad Institute Genomics Platform"/>
            <consortium name="The Broad Institute Genome Sequencing Center for Infectious Disease"/>
            <person name="Wu L."/>
            <person name="Ma J."/>
        </authorList>
    </citation>
    <scope>NUCLEOTIDE SEQUENCE [LARGE SCALE GENOMIC DNA]</scope>
    <source>
        <strain evidence="6 7">JCM 14718</strain>
    </source>
</reference>
<dbReference type="EMBL" id="BAAANY010000008">
    <property type="protein sequence ID" value="GAA1674355.1"/>
    <property type="molecule type" value="Genomic_DNA"/>
</dbReference>
<evidence type="ECO:0000256" key="1">
    <source>
        <dbReference type="ARBA" id="ARBA00023015"/>
    </source>
</evidence>
<feature type="domain" description="HTH tetR-type" evidence="5">
    <location>
        <begin position="13"/>
        <end position="73"/>
    </location>
</feature>
<dbReference type="Gene3D" id="1.10.10.60">
    <property type="entry name" value="Homeodomain-like"/>
    <property type="match status" value="1"/>
</dbReference>
<organism evidence="6 7">
    <name type="scientific">Fodinicola feengrottensis</name>
    <dbReference type="NCBI Taxonomy" id="435914"/>
    <lineage>
        <taxon>Bacteria</taxon>
        <taxon>Bacillati</taxon>
        <taxon>Actinomycetota</taxon>
        <taxon>Actinomycetes</taxon>
        <taxon>Mycobacteriales</taxon>
        <taxon>Fodinicola</taxon>
    </lineage>
</organism>
<sequence>MTGDRQPGRPRSEAVRQAILAAAADELTEKGYAALTVEGIAARAGAGKQTIYRWWPSKADVVLDALLEAAASRISIPDNGTLRADLTAFLAATFRQRSQRPILVGLMAEALLDPVFAQQFRDRFLFGRRAALRGILDRAAQRGEISADVRIELLIDVVYGVLWYRLLLDHAPLSEAAGRELAALVVRAAGQQVS</sequence>
<evidence type="ECO:0000256" key="4">
    <source>
        <dbReference type="PROSITE-ProRule" id="PRU00335"/>
    </source>
</evidence>
<dbReference type="PANTHER" id="PTHR30055:SF148">
    <property type="entry name" value="TETR-FAMILY TRANSCRIPTIONAL REGULATOR"/>
    <property type="match status" value="1"/>
</dbReference>
<dbReference type="SUPFAM" id="SSF46689">
    <property type="entry name" value="Homeodomain-like"/>
    <property type="match status" value="1"/>
</dbReference>
<evidence type="ECO:0000256" key="2">
    <source>
        <dbReference type="ARBA" id="ARBA00023125"/>
    </source>
</evidence>
<dbReference type="Pfam" id="PF16859">
    <property type="entry name" value="TetR_C_11"/>
    <property type="match status" value="1"/>
</dbReference>
<dbReference type="InterPro" id="IPR001647">
    <property type="entry name" value="HTH_TetR"/>
</dbReference>
<keyword evidence="7" id="KW-1185">Reference proteome</keyword>
<dbReference type="Gene3D" id="1.10.357.10">
    <property type="entry name" value="Tetracycline Repressor, domain 2"/>
    <property type="match status" value="1"/>
</dbReference>
<evidence type="ECO:0000256" key="3">
    <source>
        <dbReference type="ARBA" id="ARBA00023163"/>
    </source>
</evidence>
<keyword evidence="2 4" id="KW-0238">DNA-binding</keyword>
<dbReference type="SUPFAM" id="SSF48498">
    <property type="entry name" value="Tetracyclin repressor-like, C-terminal domain"/>
    <property type="match status" value="1"/>
</dbReference>
<dbReference type="RefSeq" id="WP_344309918.1">
    <property type="nucleotide sequence ID" value="NZ_BAAANY010000008.1"/>
</dbReference>
<dbReference type="InterPro" id="IPR050109">
    <property type="entry name" value="HTH-type_TetR-like_transc_reg"/>
</dbReference>
<dbReference type="InterPro" id="IPR011075">
    <property type="entry name" value="TetR_C"/>
</dbReference>
<dbReference type="InterPro" id="IPR036271">
    <property type="entry name" value="Tet_transcr_reg_TetR-rel_C_sf"/>
</dbReference>